<evidence type="ECO:0000313" key="2">
    <source>
        <dbReference type="Proteomes" id="UP000003571"/>
    </source>
</evidence>
<dbReference type="RefSeq" id="WP_002704088.1">
    <property type="nucleotide sequence ID" value="NZ_AGRW01000045.1"/>
</dbReference>
<dbReference type="AlphaFoldDB" id="H7EKG6"/>
<sequence length="137" mass="15621">MEPDYDSVMYDNLIYDALNHNLVHLEMPDIDRCFEGGDPRYFEAETIPDAVDYVKGAKIKAMLLFVKADIPMCELTEAIDALKPYCTEECLENGKILFGTGDETTKDCTKFRALFVFGHIEDEKTENKSDFGEDIPF</sequence>
<gene>
    <name evidence="1" type="ORF">TresaDRAFT_1623</name>
</gene>
<dbReference type="EMBL" id="AGRW01000045">
    <property type="protein sequence ID" value="EIC01871.1"/>
    <property type="molecule type" value="Genomic_DNA"/>
</dbReference>
<dbReference type="PATRIC" id="fig|907348.3.peg.1382"/>
<dbReference type="STRING" id="907348.TresaDRAFT_1623"/>
<organism evidence="1 2">
    <name type="scientific">Treponema saccharophilum DSM 2985</name>
    <dbReference type="NCBI Taxonomy" id="907348"/>
    <lineage>
        <taxon>Bacteria</taxon>
        <taxon>Pseudomonadati</taxon>
        <taxon>Spirochaetota</taxon>
        <taxon>Spirochaetia</taxon>
        <taxon>Spirochaetales</taxon>
        <taxon>Treponemataceae</taxon>
        <taxon>Treponema</taxon>
    </lineage>
</organism>
<reference evidence="1 2" key="1">
    <citation type="submission" date="2011-09" db="EMBL/GenBank/DDBJ databases">
        <title>The draft genome of Treponema saccharophilum DSM 2985.</title>
        <authorList>
            <consortium name="US DOE Joint Genome Institute (JGI-PGF)"/>
            <person name="Lucas S."/>
            <person name="Copeland A."/>
            <person name="Lapidus A."/>
            <person name="Glavina del Rio T."/>
            <person name="Dalin E."/>
            <person name="Tice H."/>
            <person name="Bruce D."/>
            <person name="Goodwin L."/>
            <person name="Pitluck S."/>
            <person name="Peters L."/>
            <person name="Kyrpides N."/>
            <person name="Mavromatis K."/>
            <person name="Ivanova N."/>
            <person name="Markowitz V."/>
            <person name="Cheng J.-F."/>
            <person name="Hugenholtz P."/>
            <person name="Woyke T."/>
            <person name="Wu D."/>
            <person name="Gronow S."/>
            <person name="Wellnitz S."/>
            <person name="Brambilla E."/>
            <person name="Klenk H.-P."/>
            <person name="Eisen J.A."/>
        </authorList>
    </citation>
    <scope>NUCLEOTIDE SEQUENCE [LARGE SCALE GENOMIC DNA]</scope>
    <source>
        <strain evidence="1 2">DSM 2985</strain>
    </source>
</reference>
<proteinExistence type="predicted"/>
<evidence type="ECO:0000313" key="1">
    <source>
        <dbReference type="EMBL" id="EIC01871.1"/>
    </source>
</evidence>
<dbReference type="Proteomes" id="UP000003571">
    <property type="component" value="Unassembled WGS sequence"/>
</dbReference>
<comment type="caution">
    <text evidence="1">The sequence shown here is derived from an EMBL/GenBank/DDBJ whole genome shotgun (WGS) entry which is preliminary data.</text>
</comment>
<keyword evidence="2" id="KW-1185">Reference proteome</keyword>
<protein>
    <submittedName>
        <fullName evidence="1">Uncharacterized protein</fullName>
    </submittedName>
</protein>
<accession>H7EKG6</accession>
<name>H7EKG6_9SPIR</name>